<evidence type="ECO:0000256" key="4">
    <source>
        <dbReference type="ARBA" id="ARBA00042764"/>
    </source>
</evidence>
<dbReference type="Proteomes" id="UP000694564">
    <property type="component" value="Chromosome 18"/>
</dbReference>
<dbReference type="Ensembl" id="ENSSVLT00005025843.1">
    <property type="protein sequence ID" value="ENSSVLP00005023238.1"/>
    <property type="gene ID" value="ENSSVLG00005018442.1"/>
</dbReference>
<dbReference type="GO" id="GO:0045944">
    <property type="term" value="P:positive regulation of transcription by RNA polymerase II"/>
    <property type="evidence" value="ECO:0007669"/>
    <property type="project" value="Ensembl"/>
</dbReference>
<sequence length="429" mass="47101">MAEPVRRRGRRPRGGGVGRGARGARGGRGRRPRAQRSPARRTLDTVLVDLVSDSDEDILEVATARGAADPAEVSSPAEVSPPEPQPRPAAPRADSDSDSNSEGADARPAGAQRTLVRRRRRLLLDPGEAPVVPVYSGKVESSLHLIPDHVSLLKLCPAEAEEEADVTDASSPHPEDPPFPGSPWKKKLRSKDEKEEKKKKVFVAQDNSPLPPPPPRTKSRKHTRALQKLREVNKRLQEIRSCLSPKQHQGQGHQNQDDEVVLVEGPTLPESPRLFPLKIRCRADLIRLPIRMSEPLQSVVDHMATHLRVSPSRILLLFGETELAPTATPRTLKLGVADIIDCVVLASSSEATETSQQLRLRVQGKEKHQMLEISLSQDSPLKTLMSHYEEAMGLSGHKLSFFFDGTKLSGKELPADLGMESGDLIEVWG</sequence>
<dbReference type="Gene3D" id="3.10.20.90">
    <property type="entry name" value="Phosphatidylinositol 3-kinase Catalytic Subunit, Chain A, domain 1"/>
    <property type="match status" value="2"/>
</dbReference>
<dbReference type="AlphaFoldDB" id="A0A8D2DDP3"/>
<evidence type="ECO:0000256" key="1">
    <source>
        <dbReference type="ARBA" id="ARBA00004123"/>
    </source>
</evidence>
<organism evidence="7 8">
    <name type="scientific">Sciurus vulgaris</name>
    <name type="common">Eurasian red squirrel</name>
    <dbReference type="NCBI Taxonomy" id="55149"/>
    <lineage>
        <taxon>Eukaryota</taxon>
        <taxon>Metazoa</taxon>
        <taxon>Chordata</taxon>
        <taxon>Craniata</taxon>
        <taxon>Vertebrata</taxon>
        <taxon>Euteleostomi</taxon>
        <taxon>Mammalia</taxon>
        <taxon>Eutheria</taxon>
        <taxon>Euarchontoglires</taxon>
        <taxon>Glires</taxon>
        <taxon>Rodentia</taxon>
        <taxon>Sciuromorpha</taxon>
        <taxon>Sciuridae</taxon>
        <taxon>Sciurinae</taxon>
        <taxon>Sciurini</taxon>
        <taxon>Sciurus</taxon>
    </lineage>
</organism>
<dbReference type="Pfam" id="PF11976">
    <property type="entry name" value="Rad60-SLD"/>
    <property type="match status" value="1"/>
</dbReference>
<feature type="region of interest" description="Disordered" evidence="5">
    <location>
        <begin position="62"/>
        <end position="127"/>
    </location>
</feature>
<evidence type="ECO:0000256" key="2">
    <source>
        <dbReference type="ARBA" id="ARBA00023242"/>
    </source>
</evidence>
<dbReference type="CDD" id="cd17078">
    <property type="entry name" value="Ubl_SLD1_NFATC2ip"/>
    <property type="match status" value="1"/>
</dbReference>
<dbReference type="PANTHER" id="PTHR47187:SF1">
    <property type="entry name" value="NFATC2-INTERACTING PROTEIN"/>
    <property type="match status" value="1"/>
</dbReference>
<evidence type="ECO:0000256" key="3">
    <source>
        <dbReference type="ARBA" id="ARBA00039921"/>
    </source>
</evidence>
<feature type="region of interest" description="Disordered" evidence="5">
    <location>
        <begin position="1"/>
        <end position="45"/>
    </location>
</feature>
<dbReference type="GeneTree" id="ENSGT00390000007119"/>
<protein>
    <recommendedName>
        <fullName evidence="3">NFATC2-interacting protein</fullName>
    </recommendedName>
    <alternativeName>
        <fullName evidence="4">Nuclear factor of activated T-cells, cytoplasmic 2-interacting protein</fullName>
    </alternativeName>
</protein>
<accession>A0A8D2DDP3</accession>
<evidence type="ECO:0000256" key="5">
    <source>
        <dbReference type="SAM" id="MobiDB-lite"/>
    </source>
</evidence>
<dbReference type="GO" id="GO:0005634">
    <property type="term" value="C:nucleus"/>
    <property type="evidence" value="ECO:0007669"/>
    <property type="project" value="UniProtKB-SubCell"/>
</dbReference>
<dbReference type="InterPro" id="IPR029071">
    <property type="entry name" value="Ubiquitin-like_domsf"/>
</dbReference>
<keyword evidence="2" id="KW-0539">Nucleus</keyword>
<dbReference type="PROSITE" id="PS50053">
    <property type="entry name" value="UBIQUITIN_2"/>
    <property type="match status" value="1"/>
</dbReference>
<dbReference type="CDD" id="cd17079">
    <property type="entry name" value="Ubl_SLD2_NFATC2ip"/>
    <property type="match status" value="1"/>
</dbReference>
<dbReference type="OrthoDB" id="442921at2759"/>
<evidence type="ECO:0000313" key="7">
    <source>
        <dbReference type="Ensembl" id="ENSSVLP00005023238.1"/>
    </source>
</evidence>
<dbReference type="InterPro" id="IPR022617">
    <property type="entry name" value="Rad60/SUMO-like_dom"/>
</dbReference>
<gene>
    <name evidence="7" type="primary">NFATC2IP</name>
</gene>
<feature type="compositionally biased region" description="Pro residues" evidence="5">
    <location>
        <begin position="79"/>
        <end position="89"/>
    </location>
</feature>
<comment type="subcellular location">
    <subcellularLocation>
        <location evidence="1">Nucleus</location>
    </subcellularLocation>
</comment>
<evidence type="ECO:0000313" key="8">
    <source>
        <dbReference type="Proteomes" id="UP000694564"/>
    </source>
</evidence>
<dbReference type="PANTHER" id="PTHR47187">
    <property type="entry name" value="NFATC2-INTERACTING PROTEIN"/>
    <property type="match status" value="1"/>
</dbReference>
<proteinExistence type="predicted"/>
<dbReference type="SUPFAM" id="SSF54236">
    <property type="entry name" value="Ubiquitin-like"/>
    <property type="match status" value="2"/>
</dbReference>
<evidence type="ECO:0000259" key="6">
    <source>
        <dbReference type="PROSITE" id="PS50053"/>
    </source>
</evidence>
<name>A0A8D2DDP3_SCIVU</name>
<feature type="domain" description="Ubiquitin-like" evidence="6">
    <location>
        <begin position="356"/>
        <end position="427"/>
    </location>
</feature>
<dbReference type="InterPro" id="IPR052324">
    <property type="entry name" value="NFATC2-Int_DNA_Repair"/>
</dbReference>
<feature type="compositionally biased region" description="Gly residues" evidence="5">
    <location>
        <begin position="14"/>
        <end position="24"/>
    </location>
</feature>
<keyword evidence="8" id="KW-1185">Reference proteome</keyword>
<reference evidence="7" key="1">
    <citation type="submission" date="2025-08" db="UniProtKB">
        <authorList>
            <consortium name="Ensembl"/>
        </authorList>
    </citation>
    <scope>IDENTIFICATION</scope>
</reference>
<feature type="compositionally biased region" description="Basic residues" evidence="5">
    <location>
        <begin position="25"/>
        <end position="34"/>
    </location>
</feature>
<feature type="region of interest" description="Disordered" evidence="5">
    <location>
        <begin position="163"/>
        <end position="224"/>
    </location>
</feature>
<reference evidence="7" key="2">
    <citation type="submission" date="2025-09" db="UniProtKB">
        <authorList>
            <consortium name="Ensembl"/>
        </authorList>
    </citation>
    <scope>IDENTIFICATION</scope>
</reference>
<dbReference type="InterPro" id="IPR000626">
    <property type="entry name" value="Ubiquitin-like_dom"/>
</dbReference>
<dbReference type="SMART" id="SM00213">
    <property type="entry name" value="UBQ"/>
    <property type="match status" value="1"/>
</dbReference>